<dbReference type="AlphaFoldDB" id="A0A6A1UL97"/>
<keyword evidence="2" id="KW-1185">Reference proteome</keyword>
<dbReference type="PANTHER" id="PTHR31065">
    <property type="entry name" value="PLATZ TRANSCRIPTION FACTOR FAMILY PROTEIN"/>
    <property type="match status" value="1"/>
</dbReference>
<dbReference type="OrthoDB" id="1908108at2759"/>
<evidence type="ECO:0008006" key="3">
    <source>
        <dbReference type="Google" id="ProtNLM"/>
    </source>
</evidence>
<protein>
    <recommendedName>
        <fullName evidence="3">B box-type domain-containing protein</fullName>
    </recommendedName>
</protein>
<sequence>MVRESYSSDMEVGGSMMNNMNMKPAWLEGLMAETFFGGCGVHENRRKNEKNVFCLHCCLSICPHCLPSHCSHPLLQVRRYVYHDVVRLGDLEKLIDCSYIQPYTINSAKVIFLNQRPQSRSCKGSANICLTCDRILQEPFHFCSLSCKVDHMVYQGEDLSSILYRFDESDFAISQFEGLRMDGSEIIDDDGQITTSSILEDPSHYKVSSCSNEATSNSVVTHEPEVAMKKKKGRGFLPGIVLSLSSRRKGAPQRAPFS</sequence>
<proteinExistence type="predicted"/>
<comment type="caution">
    <text evidence="1">The sequence shown here is derived from an EMBL/GenBank/DDBJ whole genome shotgun (WGS) entry which is preliminary data.</text>
</comment>
<dbReference type="Pfam" id="PF04640">
    <property type="entry name" value="PLATZ"/>
    <property type="match status" value="1"/>
</dbReference>
<dbReference type="PANTHER" id="PTHR31065:SF92">
    <property type="entry name" value="B BOX-TYPE DOMAIN-CONTAINING PROTEIN"/>
    <property type="match status" value="1"/>
</dbReference>
<evidence type="ECO:0000313" key="1">
    <source>
        <dbReference type="EMBL" id="KAB1200577.1"/>
    </source>
</evidence>
<organism evidence="1 2">
    <name type="scientific">Morella rubra</name>
    <name type="common">Chinese bayberry</name>
    <dbReference type="NCBI Taxonomy" id="262757"/>
    <lineage>
        <taxon>Eukaryota</taxon>
        <taxon>Viridiplantae</taxon>
        <taxon>Streptophyta</taxon>
        <taxon>Embryophyta</taxon>
        <taxon>Tracheophyta</taxon>
        <taxon>Spermatophyta</taxon>
        <taxon>Magnoliopsida</taxon>
        <taxon>eudicotyledons</taxon>
        <taxon>Gunneridae</taxon>
        <taxon>Pentapetalae</taxon>
        <taxon>rosids</taxon>
        <taxon>fabids</taxon>
        <taxon>Fagales</taxon>
        <taxon>Myricaceae</taxon>
        <taxon>Morella</taxon>
    </lineage>
</organism>
<reference evidence="1 2" key="1">
    <citation type="journal article" date="2019" name="Plant Biotechnol. J.">
        <title>The red bayberry genome and genetic basis of sex determination.</title>
        <authorList>
            <person name="Jia H.M."/>
            <person name="Jia H.J."/>
            <person name="Cai Q.L."/>
            <person name="Wang Y."/>
            <person name="Zhao H.B."/>
            <person name="Yang W.F."/>
            <person name="Wang G.Y."/>
            <person name="Li Y.H."/>
            <person name="Zhan D.L."/>
            <person name="Shen Y.T."/>
            <person name="Niu Q.F."/>
            <person name="Chang L."/>
            <person name="Qiu J."/>
            <person name="Zhao L."/>
            <person name="Xie H.B."/>
            <person name="Fu W.Y."/>
            <person name="Jin J."/>
            <person name="Li X.W."/>
            <person name="Jiao Y."/>
            <person name="Zhou C.C."/>
            <person name="Tu T."/>
            <person name="Chai C.Y."/>
            <person name="Gao J.L."/>
            <person name="Fan L.J."/>
            <person name="van de Weg E."/>
            <person name="Wang J.Y."/>
            <person name="Gao Z.S."/>
        </authorList>
    </citation>
    <scope>NUCLEOTIDE SEQUENCE [LARGE SCALE GENOMIC DNA]</scope>
    <source>
        <tissue evidence="1">Leaves</tissue>
    </source>
</reference>
<dbReference type="Proteomes" id="UP000516437">
    <property type="component" value="Unassembled WGS sequence"/>
</dbReference>
<name>A0A6A1UL97_9ROSI</name>
<dbReference type="InterPro" id="IPR006734">
    <property type="entry name" value="PLATZ"/>
</dbReference>
<evidence type="ECO:0000313" key="2">
    <source>
        <dbReference type="Proteomes" id="UP000516437"/>
    </source>
</evidence>
<accession>A0A6A1UL97</accession>
<dbReference type="EMBL" id="RXIC02000148">
    <property type="protein sequence ID" value="KAB1200577.1"/>
    <property type="molecule type" value="Genomic_DNA"/>
</dbReference>
<gene>
    <name evidence="1" type="ORF">CJ030_MR0G006938</name>
</gene>